<evidence type="ECO:0000313" key="2">
    <source>
        <dbReference type="EMBL" id="KAF2863240.1"/>
    </source>
</evidence>
<feature type="region of interest" description="Disordered" evidence="1">
    <location>
        <begin position="29"/>
        <end position="50"/>
    </location>
</feature>
<evidence type="ECO:0000313" key="3">
    <source>
        <dbReference type="Proteomes" id="UP000799421"/>
    </source>
</evidence>
<organism evidence="2 3">
    <name type="scientific">Piedraia hortae CBS 480.64</name>
    <dbReference type="NCBI Taxonomy" id="1314780"/>
    <lineage>
        <taxon>Eukaryota</taxon>
        <taxon>Fungi</taxon>
        <taxon>Dikarya</taxon>
        <taxon>Ascomycota</taxon>
        <taxon>Pezizomycotina</taxon>
        <taxon>Dothideomycetes</taxon>
        <taxon>Dothideomycetidae</taxon>
        <taxon>Capnodiales</taxon>
        <taxon>Piedraiaceae</taxon>
        <taxon>Piedraia</taxon>
    </lineage>
</organism>
<evidence type="ECO:0000256" key="1">
    <source>
        <dbReference type="SAM" id="MobiDB-lite"/>
    </source>
</evidence>
<dbReference type="AlphaFoldDB" id="A0A6A7C723"/>
<name>A0A6A7C723_9PEZI</name>
<proteinExistence type="predicted"/>
<sequence>MSLMTRSKGIILDILVKLFEANPKPMMEAVGLPQSSEDSSSKTILPEPPSCKKSGSFVPLTMSRQSACVAFFKARQAQPS</sequence>
<keyword evidence="3" id="KW-1185">Reference proteome</keyword>
<dbReference type="Proteomes" id="UP000799421">
    <property type="component" value="Unassembled WGS sequence"/>
</dbReference>
<accession>A0A6A7C723</accession>
<protein>
    <submittedName>
        <fullName evidence="2">Uncharacterized protein</fullName>
    </submittedName>
</protein>
<feature type="compositionally biased region" description="Polar residues" evidence="1">
    <location>
        <begin position="33"/>
        <end position="43"/>
    </location>
</feature>
<gene>
    <name evidence="2" type="ORF">K470DRAFT_142917</name>
</gene>
<dbReference type="EMBL" id="MU005962">
    <property type="protein sequence ID" value="KAF2863240.1"/>
    <property type="molecule type" value="Genomic_DNA"/>
</dbReference>
<reference evidence="2" key="1">
    <citation type="journal article" date="2020" name="Stud. Mycol.">
        <title>101 Dothideomycetes genomes: a test case for predicting lifestyles and emergence of pathogens.</title>
        <authorList>
            <person name="Haridas S."/>
            <person name="Albert R."/>
            <person name="Binder M."/>
            <person name="Bloem J."/>
            <person name="Labutti K."/>
            <person name="Salamov A."/>
            <person name="Andreopoulos B."/>
            <person name="Baker S."/>
            <person name="Barry K."/>
            <person name="Bills G."/>
            <person name="Bluhm B."/>
            <person name="Cannon C."/>
            <person name="Castanera R."/>
            <person name="Culley D."/>
            <person name="Daum C."/>
            <person name="Ezra D."/>
            <person name="Gonzalez J."/>
            <person name="Henrissat B."/>
            <person name="Kuo A."/>
            <person name="Liang C."/>
            <person name="Lipzen A."/>
            <person name="Lutzoni F."/>
            <person name="Magnuson J."/>
            <person name="Mondo S."/>
            <person name="Nolan M."/>
            <person name="Ohm R."/>
            <person name="Pangilinan J."/>
            <person name="Park H.-J."/>
            <person name="Ramirez L."/>
            <person name="Alfaro M."/>
            <person name="Sun H."/>
            <person name="Tritt A."/>
            <person name="Yoshinaga Y."/>
            <person name="Zwiers L.-H."/>
            <person name="Turgeon B."/>
            <person name="Goodwin S."/>
            <person name="Spatafora J."/>
            <person name="Crous P."/>
            <person name="Grigoriev I."/>
        </authorList>
    </citation>
    <scope>NUCLEOTIDE SEQUENCE</scope>
    <source>
        <strain evidence="2">CBS 480.64</strain>
    </source>
</reference>